<dbReference type="EMBL" id="CP155447">
    <property type="protein sequence ID" value="XBH02710.1"/>
    <property type="molecule type" value="Genomic_DNA"/>
</dbReference>
<name>A0AAU7CC19_9BACT</name>
<dbReference type="AlphaFoldDB" id="A0AAU7CC19"/>
<dbReference type="RefSeq" id="WP_406695451.1">
    <property type="nucleotide sequence ID" value="NZ_CP155447.1"/>
</dbReference>
<gene>
    <name evidence="1" type="ORF">V5E97_30965</name>
</gene>
<protein>
    <submittedName>
        <fullName evidence="1">Uncharacterized protein</fullName>
    </submittedName>
</protein>
<proteinExistence type="predicted"/>
<accession>A0AAU7CC19</accession>
<reference evidence="1" key="1">
    <citation type="submission" date="2024-05" db="EMBL/GenBank/DDBJ databases">
        <title>Planctomycetes of the genus Singulisphaera possess chitinolytic capabilities.</title>
        <authorList>
            <person name="Ivanova A."/>
        </authorList>
    </citation>
    <scope>NUCLEOTIDE SEQUENCE</scope>
    <source>
        <strain evidence="1">Ch08T</strain>
    </source>
</reference>
<sequence length="100" mass="10895">MNGRSLAKERSHNPKVQGLAMMTKLAETQLWQQNLASLIRSGLFSRAETGELHGLFTVVGIYGDETCSAPLAKYADARRASDAAYLVNQLAKSRPSVESN</sequence>
<organism evidence="1">
    <name type="scientific">Singulisphaera sp. Ch08</name>
    <dbReference type="NCBI Taxonomy" id="3120278"/>
    <lineage>
        <taxon>Bacteria</taxon>
        <taxon>Pseudomonadati</taxon>
        <taxon>Planctomycetota</taxon>
        <taxon>Planctomycetia</taxon>
        <taxon>Isosphaerales</taxon>
        <taxon>Isosphaeraceae</taxon>
        <taxon>Singulisphaera</taxon>
    </lineage>
</organism>
<evidence type="ECO:0000313" key="1">
    <source>
        <dbReference type="EMBL" id="XBH02710.1"/>
    </source>
</evidence>